<dbReference type="InterPro" id="IPR043128">
    <property type="entry name" value="Rev_trsase/Diguanyl_cyclase"/>
</dbReference>
<dbReference type="KEGG" id="cpyr:CYJ47_09635"/>
<evidence type="ECO:0000256" key="3">
    <source>
        <dbReference type="ARBA" id="ARBA00025589"/>
    </source>
</evidence>
<comment type="function">
    <text evidence="3">Poorly processive, error-prone DNA polymerase involved in untargeted mutagenesis. Copies undamaged DNA at stalled replication forks, which arise in vivo from mismatched or misaligned primer ends. These misaligned primers can be extended by PolIV. Exhibits no 3'-5' exonuclease (proofreading) activity. May be involved in translesional synthesis, in conjunction with the beta clamp from PolIII.</text>
</comment>
<dbReference type="RefSeq" id="WP_101677795.1">
    <property type="nucleotide sequence ID" value="NZ_CP136958.1"/>
</dbReference>
<dbReference type="AlphaFoldDB" id="A0AAF0YT93"/>
<feature type="domain" description="UmuC" evidence="4">
    <location>
        <begin position="17"/>
        <end position="144"/>
    </location>
</feature>
<evidence type="ECO:0000259" key="4">
    <source>
        <dbReference type="PROSITE" id="PS50173"/>
    </source>
</evidence>
<dbReference type="SUPFAM" id="SSF56672">
    <property type="entry name" value="DNA/RNA polymerases"/>
    <property type="match status" value="1"/>
</dbReference>
<dbReference type="Gene3D" id="3.30.70.270">
    <property type="match status" value="1"/>
</dbReference>
<dbReference type="GO" id="GO:0006281">
    <property type="term" value="P:DNA repair"/>
    <property type="evidence" value="ECO:0007669"/>
    <property type="project" value="InterPro"/>
</dbReference>
<protein>
    <submittedName>
        <fullName evidence="5">DNA polymerase Y family protein</fullName>
    </submittedName>
</protein>
<dbReference type="InterPro" id="IPR001126">
    <property type="entry name" value="UmuC"/>
</dbReference>
<proteinExistence type="inferred from homology"/>
<dbReference type="InterPro" id="IPR050356">
    <property type="entry name" value="SulA_CellDiv_inhibitor"/>
</dbReference>
<reference evidence="5" key="1">
    <citation type="submission" date="2017-12" db="EMBL/GenBank/DDBJ databases">
        <authorList>
            <person name="Thomas-White K."/>
            <person name="Wolfe A.J."/>
        </authorList>
    </citation>
    <scope>NUCLEOTIDE SEQUENCE</scope>
    <source>
        <strain evidence="5">UMB0763</strain>
    </source>
</reference>
<dbReference type="PROSITE" id="PS50173">
    <property type="entry name" value="UMUC"/>
    <property type="match status" value="1"/>
</dbReference>
<evidence type="ECO:0000313" key="6">
    <source>
        <dbReference type="Proteomes" id="UP000234560"/>
    </source>
</evidence>
<evidence type="ECO:0000256" key="2">
    <source>
        <dbReference type="ARBA" id="ARBA00022763"/>
    </source>
</evidence>
<dbReference type="CDD" id="cd03468">
    <property type="entry name" value="PolY_like"/>
    <property type="match status" value="1"/>
</dbReference>
<evidence type="ECO:0000256" key="1">
    <source>
        <dbReference type="ARBA" id="ARBA00010945"/>
    </source>
</evidence>
<evidence type="ECO:0000313" key="5">
    <source>
        <dbReference type="EMBL" id="WOT01524.1"/>
    </source>
</evidence>
<accession>A0AAF0YT93</accession>
<sequence>MRVMALWFPDWPIHAADLAGAPAAVTDNGEVWVANAAARARGVRRGMRLRAAQALVPGLRDAPRDVDRDARVFEPIVAGLDDVASTVEVYRPGLVVVDMRAAAKFHGSEEAAAEKLLDAAACRGVDCYGGIADEVTTAFIAARAEAIVPSGGSQAFLATQPVSVLASEEALHCDPEVVRKFVDLGVRTLGELAALPSTAIATRFGTAGARCHAIARADPGRKVSSAVPVPELAVTMVPEDPISRVDAAAFAARHLAARLHARLAGAGLTCVRLKVTAVMTGGETVERVWHTREELNEDTTADRVRWQLDGWLTARTTQAEAGGIIEFTLTPLECHPPDSTGLWNSGNAKKQQARRAAMRLQSTLGTDKVLVPVASGGRSPVERVELVPFGEQRAPARPVEGPWLGQIPAPYPARRGGGENHPASRLQIVDKQGTGVEIDGEAQLTGEPFALAWGEKRYEVTAWAGPWPVDGRWWEGDGAGRARMQVVGREVRTNRQHAWLIVWSHGRWSIEAVYG</sequence>
<comment type="similarity">
    <text evidence="1">Belongs to the DNA polymerase type-Y family.</text>
</comment>
<dbReference type="Pfam" id="PF00817">
    <property type="entry name" value="IMS"/>
    <property type="match status" value="1"/>
</dbReference>
<dbReference type="Gene3D" id="3.40.1170.60">
    <property type="match status" value="1"/>
</dbReference>
<gene>
    <name evidence="5" type="ORF">CYJ47_09635</name>
</gene>
<keyword evidence="2" id="KW-0227">DNA damage</keyword>
<organism evidence="5 6">
    <name type="scientific">Corynebacterium pyruviciproducens</name>
    <dbReference type="NCBI Taxonomy" id="598660"/>
    <lineage>
        <taxon>Bacteria</taxon>
        <taxon>Bacillati</taxon>
        <taxon>Actinomycetota</taxon>
        <taxon>Actinomycetes</taxon>
        <taxon>Mycobacteriales</taxon>
        <taxon>Corynebacteriaceae</taxon>
        <taxon>Corynebacterium</taxon>
    </lineage>
</organism>
<name>A0AAF0YT93_9CORY</name>
<dbReference type="PANTHER" id="PTHR35369:SF2">
    <property type="entry name" value="BLR3025 PROTEIN"/>
    <property type="match status" value="1"/>
</dbReference>
<dbReference type="Proteomes" id="UP000234560">
    <property type="component" value="Chromosome"/>
</dbReference>
<dbReference type="PANTHER" id="PTHR35369">
    <property type="entry name" value="BLR3025 PROTEIN-RELATED"/>
    <property type="match status" value="1"/>
</dbReference>
<dbReference type="InterPro" id="IPR043502">
    <property type="entry name" value="DNA/RNA_pol_sf"/>
</dbReference>
<dbReference type="EMBL" id="CP136958">
    <property type="protein sequence ID" value="WOT01524.1"/>
    <property type="molecule type" value="Genomic_DNA"/>
</dbReference>
<reference evidence="5" key="2">
    <citation type="submission" date="2023-10" db="EMBL/GenBank/DDBJ databases">
        <authorList>
            <person name="Choi B."/>
        </authorList>
    </citation>
    <scope>NUCLEOTIDE SEQUENCE</scope>
    <source>
        <strain evidence="5">UMB0763</strain>
    </source>
</reference>